<dbReference type="InterPro" id="IPR013324">
    <property type="entry name" value="RNA_pol_sigma_r3/r4-like"/>
</dbReference>
<keyword evidence="3 6" id="KW-0731">Sigma factor</keyword>
<evidence type="ECO:0000256" key="6">
    <source>
        <dbReference type="RuleBase" id="RU000716"/>
    </source>
</evidence>
<evidence type="ECO:0000256" key="3">
    <source>
        <dbReference type="ARBA" id="ARBA00023082"/>
    </source>
</evidence>
<dbReference type="NCBIfam" id="TIGR02937">
    <property type="entry name" value="sigma70-ECF"/>
    <property type="match status" value="1"/>
</dbReference>
<dbReference type="CDD" id="cd06171">
    <property type="entry name" value="Sigma70_r4"/>
    <property type="match status" value="1"/>
</dbReference>
<dbReference type="InterPro" id="IPR036388">
    <property type="entry name" value="WH-like_DNA-bd_sf"/>
</dbReference>
<accession>A0ABX0JGN7</accession>
<evidence type="ECO:0000256" key="1">
    <source>
        <dbReference type="ARBA" id="ARBA00010641"/>
    </source>
</evidence>
<dbReference type="InterPro" id="IPR013249">
    <property type="entry name" value="RNA_pol_sigma70_r4_t2"/>
</dbReference>
<proteinExistence type="inferred from homology"/>
<keyword evidence="5 6" id="KW-0804">Transcription</keyword>
<evidence type="ECO:0000313" key="10">
    <source>
        <dbReference type="Proteomes" id="UP001165962"/>
    </source>
</evidence>
<evidence type="ECO:0000256" key="5">
    <source>
        <dbReference type="ARBA" id="ARBA00023163"/>
    </source>
</evidence>
<dbReference type="EMBL" id="JAAOIW010000009">
    <property type="protein sequence ID" value="NHN32835.1"/>
    <property type="molecule type" value="Genomic_DNA"/>
</dbReference>
<dbReference type="SUPFAM" id="SSF88659">
    <property type="entry name" value="Sigma3 and sigma4 domains of RNA polymerase sigma factors"/>
    <property type="match status" value="1"/>
</dbReference>
<keyword evidence="2 6" id="KW-0805">Transcription regulation</keyword>
<dbReference type="InterPro" id="IPR007627">
    <property type="entry name" value="RNA_pol_sigma70_r2"/>
</dbReference>
<name>A0ABX0JGN7_9BACL</name>
<dbReference type="RefSeq" id="WP_166153128.1">
    <property type="nucleotide sequence ID" value="NZ_JAAOIW010000009.1"/>
</dbReference>
<sequence>MRERMERLETGERVQQIPTGLNEQMLVERAKQGDTEAFGDLIQAHRGRAKGWAEQMTRDSHLADDIVQDALIRAFLHVGTLADTSRFLPWLHRIVHNQANMRLRRGGPYRRERPVSGWTDADTAASGKIDWENLDSILHHLNATYTKAAAEESDPAELLLRKELNETIHTLLHCLNRKERGIFEAHFFRQLSPVEIAEMYQTTTGSVYTYLHRSRRKLRQAHVRVMLDLPPNKGGVELNTVQKVPLPEWPAAGSVMTTFVDRIGHMLAAMGDRRTMVELMGRSEFAFRMKISNKTSYADGIYVFDWRQTLRSFMDELGYEVSIVCGQLSHAPVPLLAAAERFPVVLPMEEAILPFIRRYIDEGKPVLYFDTLAISPHIHEWALIYGYDDTKQEVHVTDVMLPEGKQLSYEDLAENPLRFVAVIDSRKPLAEAGNQRSEVGQALRKLQEVVRYARSGCSYTPMTVYLCYTSGLAAYDRWIGFLENSTLLPNRYGMGHLTAVYAEAKRYAAKYLKTVPLTGEPMRLVLLAAEAYEQAAESLESVGERVPFIRTTTPLTQETMVICASLLRKAKEFETAGVGYLENALNLWNREEHE</sequence>
<protein>
    <recommendedName>
        <fullName evidence="6">RNA polymerase sigma factor</fullName>
    </recommendedName>
</protein>
<dbReference type="SUPFAM" id="SSF88946">
    <property type="entry name" value="Sigma2 domain of RNA polymerase sigma factors"/>
    <property type="match status" value="1"/>
</dbReference>
<evidence type="ECO:0000259" key="7">
    <source>
        <dbReference type="Pfam" id="PF04542"/>
    </source>
</evidence>
<feature type="domain" description="RNA polymerase sigma-70 region 2" evidence="7">
    <location>
        <begin position="41"/>
        <end position="105"/>
    </location>
</feature>
<gene>
    <name evidence="9" type="ORF">G9U52_23735</name>
</gene>
<reference evidence="9" key="1">
    <citation type="submission" date="2020-03" db="EMBL/GenBank/DDBJ databases">
        <title>Draft sequencing of Paenibacilllus sp. S3N08.</title>
        <authorList>
            <person name="Kim D.-U."/>
        </authorList>
    </citation>
    <scope>NUCLEOTIDE SEQUENCE</scope>
    <source>
        <strain evidence="9">S3N08</strain>
    </source>
</reference>
<evidence type="ECO:0000259" key="8">
    <source>
        <dbReference type="Pfam" id="PF08281"/>
    </source>
</evidence>
<dbReference type="PROSITE" id="PS01063">
    <property type="entry name" value="SIGMA70_ECF"/>
    <property type="match status" value="1"/>
</dbReference>
<evidence type="ECO:0000313" key="9">
    <source>
        <dbReference type="EMBL" id="NHN32835.1"/>
    </source>
</evidence>
<evidence type="ECO:0000256" key="4">
    <source>
        <dbReference type="ARBA" id="ARBA00023125"/>
    </source>
</evidence>
<keyword evidence="10" id="KW-1185">Reference proteome</keyword>
<comment type="caution">
    <text evidence="9">The sequence shown here is derived from an EMBL/GenBank/DDBJ whole genome shotgun (WGS) entry which is preliminary data.</text>
</comment>
<keyword evidence="4 6" id="KW-0238">DNA-binding</keyword>
<dbReference type="Pfam" id="PF04542">
    <property type="entry name" value="Sigma70_r2"/>
    <property type="match status" value="1"/>
</dbReference>
<comment type="similarity">
    <text evidence="1 6">Belongs to the sigma-70 factor family. ECF subfamily.</text>
</comment>
<dbReference type="Pfam" id="PF08281">
    <property type="entry name" value="Sigma70_r4_2"/>
    <property type="match status" value="1"/>
</dbReference>
<dbReference type="Proteomes" id="UP001165962">
    <property type="component" value="Unassembled WGS sequence"/>
</dbReference>
<dbReference type="InterPro" id="IPR000838">
    <property type="entry name" value="RNA_pol_sigma70_ECF_CS"/>
</dbReference>
<dbReference type="InterPro" id="IPR014284">
    <property type="entry name" value="RNA_pol_sigma-70_dom"/>
</dbReference>
<dbReference type="Gene3D" id="1.10.10.10">
    <property type="entry name" value="Winged helix-like DNA-binding domain superfamily/Winged helix DNA-binding domain"/>
    <property type="match status" value="1"/>
</dbReference>
<feature type="domain" description="RNA polymerase sigma factor 70 region 4 type 2" evidence="8">
    <location>
        <begin position="167"/>
        <end position="218"/>
    </location>
</feature>
<dbReference type="InterPro" id="IPR039425">
    <property type="entry name" value="RNA_pol_sigma-70-like"/>
</dbReference>
<dbReference type="PANTHER" id="PTHR43133:SF51">
    <property type="entry name" value="RNA POLYMERASE SIGMA FACTOR"/>
    <property type="match status" value="1"/>
</dbReference>
<evidence type="ECO:0000256" key="2">
    <source>
        <dbReference type="ARBA" id="ARBA00023015"/>
    </source>
</evidence>
<organism evidence="9 10">
    <name type="scientific">Paenibacillus agricola</name>
    <dbReference type="NCBI Taxonomy" id="2716264"/>
    <lineage>
        <taxon>Bacteria</taxon>
        <taxon>Bacillati</taxon>
        <taxon>Bacillota</taxon>
        <taxon>Bacilli</taxon>
        <taxon>Bacillales</taxon>
        <taxon>Paenibacillaceae</taxon>
        <taxon>Paenibacillus</taxon>
    </lineage>
</organism>
<dbReference type="Gene3D" id="1.10.1740.10">
    <property type="match status" value="1"/>
</dbReference>
<dbReference type="PANTHER" id="PTHR43133">
    <property type="entry name" value="RNA POLYMERASE ECF-TYPE SIGMA FACTO"/>
    <property type="match status" value="1"/>
</dbReference>
<dbReference type="InterPro" id="IPR013325">
    <property type="entry name" value="RNA_pol_sigma_r2"/>
</dbReference>